<dbReference type="EMBL" id="WACR01000001">
    <property type="protein sequence ID" value="KAB1066021.1"/>
    <property type="molecule type" value="Genomic_DNA"/>
</dbReference>
<dbReference type="AlphaFoldDB" id="A0A6N6MA36"/>
<evidence type="ECO:0000313" key="2">
    <source>
        <dbReference type="EMBL" id="KAB1066021.1"/>
    </source>
</evidence>
<gene>
    <name evidence="2" type="ORF">F3059_00700</name>
</gene>
<protein>
    <submittedName>
        <fullName evidence="2">PorT family protein</fullName>
    </submittedName>
</protein>
<sequence length="244" mass="28279">MNRKRLIVRLLKYGILLFIAFIFSELAQAQLERPKNLRFFDEKKVHFGFTLGVNTMGYNLNTDLTKNDSLVSVETNRQSGFNIGIVSSWHITRKFSLRFLPTLAFGQRNLDYLFQGESDNSLETKQVESTYLQFPLNFKYRSERLNNFAAYVVGGANYSLDLASQFDTDNKVPVSEQVIRLKRHNVMYEFGVGFDFFLEYFKFSPEIKVSQGINGVLIQDNTLWSDPIEKLTPRMVSISFHFEG</sequence>
<dbReference type="Proteomes" id="UP000435357">
    <property type="component" value="Unassembled WGS sequence"/>
</dbReference>
<accession>A0A6N6MA36</accession>
<dbReference type="InterPro" id="IPR025665">
    <property type="entry name" value="Beta-barrel_OMP_2"/>
</dbReference>
<evidence type="ECO:0000259" key="1">
    <source>
        <dbReference type="Pfam" id="PF13568"/>
    </source>
</evidence>
<dbReference type="OrthoDB" id="1467485at2"/>
<proteinExistence type="predicted"/>
<dbReference type="Pfam" id="PF13568">
    <property type="entry name" value="OMP_b-brl_2"/>
    <property type="match status" value="1"/>
</dbReference>
<evidence type="ECO:0000313" key="3">
    <source>
        <dbReference type="Proteomes" id="UP000435357"/>
    </source>
</evidence>
<feature type="domain" description="Outer membrane protein beta-barrel" evidence="1">
    <location>
        <begin position="28"/>
        <end position="216"/>
    </location>
</feature>
<organism evidence="2 3">
    <name type="scientific">Salibacter halophilus</name>
    <dbReference type="NCBI Taxonomy" id="1803916"/>
    <lineage>
        <taxon>Bacteria</taxon>
        <taxon>Pseudomonadati</taxon>
        <taxon>Bacteroidota</taxon>
        <taxon>Flavobacteriia</taxon>
        <taxon>Flavobacteriales</taxon>
        <taxon>Salibacteraceae</taxon>
        <taxon>Salibacter</taxon>
    </lineage>
</organism>
<comment type="caution">
    <text evidence="2">The sequence shown here is derived from an EMBL/GenBank/DDBJ whole genome shotgun (WGS) entry which is preliminary data.</text>
</comment>
<keyword evidence="3" id="KW-1185">Reference proteome</keyword>
<name>A0A6N6MA36_9FLAO</name>
<reference evidence="2 3" key="1">
    <citation type="submission" date="2019-09" db="EMBL/GenBank/DDBJ databases">
        <title>Genomes of Cryomorphaceae.</title>
        <authorList>
            <person name="Bowman J.P."/>
        </authorList>
    </citation>
    <scope>NUCLEOTIDE SEQUENCE [LARGE SCALE GENOMIC DNA]</scope>
    <source>
        <strain evidence="2 3">KCTC 52047</strain>
    </source>
</reference>